<evidence type="ECO:0000313" key="2">
    <source>
        <dbReference type="Proteomes" id="UP000032534"/>
    </source>
</evidence>
<keyword evidence="2" id="KW-1185">Reference proteome</keyword>
<name>A0A0D7X6P2_9BACL</name>
<comment type="caution">
    <text evidence="1">The sequence shown here is derived from an EMBL/GenBank/DDBJ whole genome shotgun (WGS) entry which is preliminary data.</text>
</comment>
<proteinExistence type="predicted"/>
<dbReference type="RefSeq" id="WP_044644650.1">
    <property type="nucleotide sequence ID" value="NZ_JTHP01000003.1"/>
</dbReference>
<sequence length="277" mass="32392">MAGTKMTLRRYGNELIYWNEQEIIVDQAYLDKHEDLYIRLTHPYILGTKMLDVYLNGQHLLVQGGYEEVDENTIRLDLGTYPLEHPLAGQHIPLVIDDEIYIRTWKPEYRQGSGGGIDDLRFKRLEEEVVSARKYTERDVQFHRLDDRLDYIQERAEVKTMVFVLDRIPLGPCKYEMRFPFEGKIREIYASCGVYGTSKSEFSIEKCSQFDYETLPRWTNIFSRNLTIHAGEKSSNTSNLPYVLSDSLIHKNDHFRIYTHVAGEDLRGLTLEIVVTI</sequence>
<dbReference type="AlphaFoldDB" id="A0A0D7X6P2"/>
<gene>
    <name evidence="1" type="ORF">QD47_02590</name>
</gene>
<organism evidence="1 2">
    <name type="scientific">Paenibacillus terrae</name>
    <dbReference type="NCBI Taxonomy" id="159743"/>
    <lineage>
        <taxon>Bacteria</taxon>
        <taxon>Bacillati</taxon>
        <taxon>Bacillota</taxon>
        <taxon>Bacilli</taxon>
        <taxon>Bacillales</taxon>
        <taxon>Paenibacillaceae</taxon>
        <taxon>Paenibacillus</taxon>
    </lineage>
</organism>
<dbReference type="Proteomes" id="UP000032534">
    <property type="component" value="Unassembled WGS sequence"/>
</dbReference>
<dbReference type="OrthoDB" id="2470890at2"/>
<evidence type="ECO:0000313" key="1">
    <source>
        <dbReference type="EMBL" id="KJD47061.1"/>
    </source>
</evidence>
<reference evidence="1 2" key="1">
    <citation type="submission" date="2014-11" db="EMBL/GenBank/DDBJ databases">
        <title>Draft Genome Sequences of Paenibacillus polymyxa NRRL B-30509 and Paenibacillus terrae NRRL B-30644, Strains from a Poultry Environment that Produce Tridecaptin A and Paenicidins.</title>
        <authorList>
            <person name="van Belkum M.J."/>
            <person name="Lohans C.T."/>
            <person name="Vederas J.C."/>
        </authorList>
    </citation>
    <scope>NUCLEOTIDE SEQUENCE [LARGE SCALE GENOMIC DNA]</scope>
    <source>
        <strain evidence="1 2">NRRL B-30644</strain>
    </source>
</reference>
<protein>
    <submittedName>
        <fullName evidence="1">Uncharacterized protein</fullName>
    </submittedName>
</protein>
<dbReference type="EMBL" id="JTHP01000003">
    <property type="protein sequence ID" value="KJD47061.1"/>
    <property type="molecule type" value="Genomic_DNA"/>
</dbReference>
<dbReference type="PATRIC" id="fig|159743.3.peg.556"/>
<accession>A0A0D7X6P2</accession>